<protein>
    <submittedName>
        <fullName evidence="2">Uncharacterized protein</fullName>
    </submittedName>
</protein>
<sequence>MPYPTATIRPRKFSQTGTPTQFPVNTPPLVSQRRLVVSAPHATGSSQALQCNRASFLCRYSATIHAKRGQTHLTDTTETPSATISPPSWHLSRPPPTLAPPSCVTLSCTLHTCINHAISKIKKLTPLHRVGHPSTRITITPSALTTNPTAPATIPPAPHPHCLTVLPSFDPINPALPLPGRPSSTRPA</sequence>
<gene>
    <name evidence="2" type="ORF">BU16DRAFT_64435</name>
</gene>
<feature type="region of interest" description="Disordered" evidence="1">
    <location>
        <begin position="69"/>
        <end position="94"/>
    </location>
</feature>
<accession>A0A6A6QPN2</accession>
<dbReference type="EMBL" id="MU004191">
    <property type="protein sequence ID" value="KAF2494094.1"/>
    <property type="molecule type" value="Genomic_DNA"/>
</dbReference>
<name>A0A6A6QPN2_9PEZI</name>
<evidence type="ECO:0000256" key="1">
    <source>
        <dbReference type="SAM" id="MobiDB-lite"/>
    </source>
</evidence>
<keyword evidence="3" id="KW-1185">Reference proteome</keyword>
<feature type="compositionally biased region" description="Polar residues" evidence="1">
    <location>
        <begin position="71"/>
        <end position="86"/>
    </location>
</feature>
<evidence type="ECO:0000313" key="3">
    <source>
        <dbReference type="Proteomes" id="UP000799750"/>
    </source>
</evidence>
<dbReference type="AlphaFoldDB" id="A0A6A6QPN2"/>
<feature type="region of interest" description="Disordered" evidence="1">
    <location>
        <begin position="1"/>
        <end position="26"/>
    </location>
</feature>
<dbReference type="Proteomes" id="UP000799750">
    <property type="component" value="Unassembled WGS sequence"/>
</dbReference>
<reference evidence="2" key="1">
    <citation type="journal article" date="2020" name="Stud. Mycol.">
        <title>101 Dothideomycetes genomes: a test case for predicting lifestyles and emergence of pathogens.</title>
        <authorList>
            <person name="Haridas S."/>
            <person name="Albert R."/>
            <person name="Binder M."/>
            <person name="Bloem J."/>
            <person name="Labutti K."/>
            <person name="Salamov A."/>
            <person name="Andreopoulos B."/>
            <person name="Baker S."/>
            <person name="Barry K."/>
            <person name="Bills G."/>
            <person name="Bluhm B."/>
            <person name="Cannon C."/>
            <person name="Castanera R."/>
            <person name="Culley D."/>
            <person name="Daum C."/>
            <person name="Ezra D."/>
            <person name="Gonzalez J."/>
            <person name="Henrissat B."/>
            <person name="Kuo A."/>
            <person name="Liang C."/>
            <person name="Lipzen A."/>
            <person name="Lutzoni F."/>
            <person name="Magnuson J."/>
            <person name="Mondo S."/>
            <person name="Nolan M."/>
            <person name="Ohm R."/>
            <person name="Pangilinan J."/>
            <person name="Park H.-J."/>
            <person name="Ramirez L."/>
            <person name="Alfaro M."/>
            <person name="Sun H."/>
            <person name="Tritt A."/>
            <person name="Yoshinaga Y."/>
            <person name="Zwiers L.-H."/>
            <person name="Turgeon B."/>
            <person name="Goodwin S."/>
            <person name="Spatafora J."/>
            <person name="Crous P."/>
            <person name="Grigoriev I."/>
        </authorList>
    </citation>
    <scope>NUCLEOTIDE SEQUENCE</scope>
    <source>
        <strain evidence="2">CBS 269.34</strain>
    </source>
</reference>
<organism evidence="2 3">
    <name type="scientific">Lophium mytilinum</name>
    <dbReference type="NCBI Taxonomy" id="390894"/>
    <lineage>
        <taxon>Eukaryota</taxon>
        <taxon>Fungi</taxon>
        <taxon>Dikarya</taxon>
        <taxon>Ascomycota</taxon>
        <taxon>Pezizomycotina</taxon>
        <taxon>Dothideomycetes</taxon>
        <taxon>Pleosporomycetidae</taxon>
        <taxon>Mytilinidiales</taxon>
        <taxon>Mytilinidiaceae</taxon>
        <taxon>Lophium</taxon>
    </lineage>
</organism>
<evidence type="ECO:0000313" key="2">
    <source>
        <dbReference type="EMBL" id="KAF2494094.1"/>
    </source>
</evidence>
<proteinExistence type="predicted"/>
<feature type="compositionally biased region" description="Polar residues" evidence="1">
    <location>
        <begin position="13"/>
        <end position="24"/>
    </location>
</feature>